<organism evidence="2 3">
    <name type="scientific">Blyttiomyces helicus</name>
    <dbReference type="NCBI Taxonomy" id="388810"/>
    <lineage>
        <taxon>Eukaryota</taxon>
        <taxon>Fungi</taxon>
        <taxon>Fungi incertae sedis</taxon>
        <taxon>Chytridiomycota</taxon>
        <taxon>Chytridiomycota incertae sedis</taxon>
        <taxon>Chytridiomycetes</taxon>
        <taxon>Chytridiomycetes incertae sedis</taxon>
        <taxon>Blyttiomyces</taxon>
    </lineage>
</organism>
<keyword evidence="3" id="KW-1185">Reference proteome</keyword>
<accession>A0A4V1ISD9</accession>
<dbReference type="Proteomes" id="UP000269721">
    <property type="component" value="Unassembled WGS sequence"/>
</dbReference>
<dbReference type="AlphaFoldDB" id="A0A4V1ISD9"/>
<dbReference type="EMBL" id="KZ994328">
    <property type="protein sequence ID" value="RKO93217.1"/>
    <property type="molecule type" value="Genomic_DNA"/>
</dbReference>
<protein>
    <recommendedName>
        <fullName evidence="4">F-box domain-containing protein</fullName>
    </recommendedName>
</protein>
<name>A0A4V1ISD9_9FUNG</name>
<evidence type="ECO:0000313" key="3">
    <source>
        <dbReference type="Proteomes" id="UP000269721"/>
    </source>
</evidence>
<gene>
    <name evidence="2" type="ORF">BDK51DRAFT_52529</name>
</gene>
<proteinExistence type="predicted"/>
<evidence type="ECO:0008006" key="4">
    <source>
        <dbReference type="Google" id="ProtNLM"/>
    </source>
</evidence>
<reference evidence="3" key="1">
    <citation type="journal article" date="2018" name="Nat. Microbiol.">
        <title>Leveraging single-cell genomics to expand the fungal tree of life.</title>
        <authorList>
            <person name="Ahrendt S.R."/>
            <person name="Quandt C.A."/>
            <person name="Ciobanu D."/>
            <person name="Clum A."/>
            <person name="Salamov A."/>
            <person name="Andreopoulos B."/>
            <person name="Cheng J.F."/>
            <person name="Woyke T."/>
            <person name="Pelin A."/>
            <person name="Henrissat B."/>
            <person name="Reynolds N.K."/>
            <person name="Benny G.L."/>
            <person name="Smith M.E."/>
            <person name="James T.Y."/>
            <person name="Grigoriev I.V."/>
        </authorList>
    </citation>
    <scope>NUCLEOTIDE SEQUENCE [LARGE SCALE GENOMIC DNA]</scope>
</reference>
<evidence type="ECO:0000313" key="2">
    <source>
        <dbReference type="EMBL" id="RKO93217.1"/>
    </source>
</evidence>
<feature type="region of interest" description="Disordered" evidence="1">
    <location>
        <begin position="1"/>
        <end position="20"/>
    </location>
</feature>
<sequence>MHEGALGILRPPATRKRPEPRASLTSLMNFAVSTRPNANRRRKWSVCIRASGYEILRRVLHVTPNDPQKPDYLQKRERKITLTSAALVCRLWCHPACEVLWEVVEVHDISRTDQENNDLNGRLRHKYCMFERFAASTRVCLLGGPPLGTYVRSLCICRSNWDAEEELKRAEEFHRLYDLTVDFSAFHCPKLRAFSCIHNNYFRTSWPLASFPTVFRACPDLVVFKFLGRENGSFAQLGFEAFTDGEDWRVVEAAVARQRILHVHHRFIGNRDLVQRVYAACHSLERWDEQASGLELVDVVDHLPSLTDVPDLTCVSRRNFANGKSYPTVTNVSLRRFRDPGQSITVANDFAISLLATCPGIKRLHFQDYMCTATAIVPALAAHAPLCVLYLGPVRDLTESTLIAYLANHGRDLKLLALPTDFIATDALLAVLPSSRTTRVWSWMQASTLTPAAVQMWLDSVKRDGVLKYVKVPSYDLQCAVEAAGIKNDSGSIFVNSHNTPGFPRLDLLAIAGIEGGD</sequence>
<evidence type="ECO:0000256" key="1">
    <source>
        <dbReference type="SAM" id="MobiDB-lite"/>
    </source>
</evidence>